<reference evidence="2 3" key="1">
    <citation type="submission" date="2020-03" db="EMBL/GenBank/DDBJ databases">
        <title>Roseomonas selenitidurans sp. nov. isolated from soil.</title>
        <authorList>
            <person name="Liu H."/>
        </authorList>
    </citation>
    <scope>NUCLEOTIDE SEQUENCE [LARGE SCALE GENOMIC DNA]</scope>
    <source>
        <strain evidence="2 3">JCM 15073</strain>
    </source>
</reference>
<dbReference type="Proteomes" id="UP000765160">
    <property type="component" value="Unassembled WGS sequence"/>
</dbReference>
<feature type="region of interest" description="Disordered" evidence="1">
    <location>
        <begin position="195"/>
        <end position="214"/>
    </location>
</feature>
<keyword evidence="3" id="KW-1185">Reference proteome</keyword>
<evidence type="ECO:0000256" key="1">
    <source>
        <dbReference type="SAM" id="MobiDB-lite"/>
    </source>
</evidence>
<proteinExistence type="predicted"/>
<name>A0ABX1F198_9PROT</name>
<dbReference type="EMBL" id="JAAVTX010000004">
    <property type="protein sequence ID" value="NKE46068.1"/>
    <property type="molecule type" value="Genomic_DNA"/>
</dbReference>
<accession>A0ABX1F198</accession>
<feature type="compositionally biased region" description="Basic and acidic residues" evidence="1">
    <location>
        <begin position="198"/>
        <end position="214"/>
    </location>
</feature>
<organism evidence="2 3">
    <name type="scientific">Falsiroseomonas frigidaquae</name>
    <dbReference type="NCBI Taxonomy" id="487318"/>
    <lineage>
        <taxon>Bacteria</taxon>
        <taxon>Pseudomonadati</taxon>
        <taxon>Pseudomonadota</taxon>
        <taxon>Alphaproteobacteria</taxon>
        <taxon>Acetobacterales</taxon>
        <taxon>Roseomonadaceae</taxon>
        <taxon>Falsiroseomonas</taxon>
    </lineage>
</organism>
<evidence type="ECO:0000313" key="2">
    <source>
        <dbReference type="EMBL" id="NKE46068.1"/>
    </source>
</evidence>
<gene>
    <name evidence="2" type="ORF">HB662_14875</name>
</gene>
<sequence>MLVSGYGWEGGILVLGSGLAAAVLSRLGDLAEIAAWGFSAKLREAQALADRAAVTAIELRRMAVPLARMSLGLASGGGRWGGHDALRRRTQEQVEALLAVVEASASERQSVYVEWNAWRHFDAALRARGQIFEALKGTGVPQQSLPEIQKRLESMVDLERLAVAAPCHWRAAAADLEALTPSVVEALMALEVAAQADTRPEKHDGLPGPEPARD</sequence>
<dbReference type="RefSeq" id="WP_168050582.1">
    <property type="nucleotide sequence ID" value="NZ_JAATJR010000004.1"/>
</dbReference>
<protein>
    <submittedName>
        <fullName evidence="2">Uncharacterized protein</fullName>
    </submittedName>
</protein>
<evidence type="ECO:0000313" key="3">
    <source>
        <dbReference type="Proteomes" id="UP000765160"/>
    </source>
</evidence>
<comment type="caution">
    <text evidence="2">The sequence shown here is derived from an EMBL/GenBank/DDBJ whole genome shotgun (WGS) entry which is preliminary data.</text>
</comment>